<dbReference type="OrthoDB" id="6399881at2"/>
<dbReference type="EMBL" id="SWCI01000018">
    <property type="protein sequence ID" value="TKB46802.1"/>
    <property type="molecule type" value="Genomic_DNA"/>
</dbReference>
<reference evidence="1 2" key="1">
    <citation type="submission" date="2019-04" db="EMBL/GenBank/DDBJ databases">
        <authorList>
            <person name="Hwang J.C."/>
        </authorList>
    </citation>
    <scope>NUCLEOTIDE SEQUENCE [LARGE SCALE GENOMIC DNA]</scope>
    <source>
        <strain evidence="1 2">IMCC35001</strain>
    </source>
</reference>
<dbReference type="Proteomes" id="UP000305674">
    <property type="component" value="Unassembled WGS sequence"/>
</dbReference>
<gene>
    <name evidence="1" type="ORF">FCL40_17260</name>
</gene>
<comment type="caution">
    <text evidence="1">The sequence shown here is derived from an EMBL/GenBank/DDBJ whole genome shotgun (WGS) entry which is preliminary data.</text>
</comment>
<dbReference type="AlphaFoldDB" id="A0A4U1B838"/>
<name>A0A4U1B838_9GAMM</name>
<dbReference type="RefSeq" id="WP_136854535.1">
    <property type="nucleotide sequence ID" value="NZ_SWCI01000018.1"/>
</dbReference>
<keyword evidence="2" id="KW-1185">Reference proteome</keyword>
<proteinExistence type="predicted"/>
<accession>A0A4U1B838</accession>
<evidence type="ECO:0000313" key="1">
    <source>
        <dbReference type="EMBL" id="TKB46802.1"/>
    </source>
</evidence>
<evidence type="ECO:0000313" key="2">
    <source>
        <dbReference type="Proteomes" id="UP000305674"/>
    </source>
</evidence>
<protein>
    <submittedName>
        <fullName evidence="1">Uncharacterized protein</fullName>
    </submittedName>
</protein>
<sequence>MAFEWVTDRLCRHRQIALEQINRGHCYEWASLAAQRCPSAQIFYVRRLVPHAFIHFAGLWFDADTPRGVRDWRSLPLFRGCRNLLTPASAVRWVPGDRFWHR</sequence>
<organism evidence="1 2">
    <name type="scientific">Ferrimonas sediminicola</name>
    <dbReference type="NCBI Taxonomy" id="2569538"/>
    <lineage>
        <taxon>Bacteria</taxon>
        <taxon>Pseudomonadati</taxon>
        <taxon>Pseudomonadota</taxon>
        <taxon>Gammaproteobacteria</taxon>
        <taxon>Alteromonadales</taxon>
        <taxon>Ferrimonadaceae</taxon>
        <taxon>Ferrimonas</taxon>
    </lineage>
</organism>